<feature type="region of interest" description="Disordered" evidence="1">
    <location>
        <begin position="1"/>
        <end position="79"/>
    </location>
</feature>
<dbReference type="Proteomes" id="UP000636709">
    <property type="component" value="Unassembled WGS sequence"/>
</dbReference>
<evidence type="ECO:0000313" key="2">
    <source>
        <dbReference type="EMBL" id="KAF8725827.1"/>
    </source>
</evidence>
<comment type="caution">
    <text evidence="2">The sequence shown here is derived from an EMBL/GenBank/DDBJ whole genome shotgun (WGS) entry which is preliminary data.</text>
</comment>
<gene>
    <name evidence="2" type="ORF">HU200_020388</name>
</gene>
<evidence type="ECO:0000313" key="3">
    <source>
        <dbReference type="Proteomes" id="UP000636709"/>
    </source>
</evidence>
<dbReference type="EMBL" id="JACEFO010001653">
    <property type="protein sequence ID" value="KAF8725827.1"/>
    <property type="molecule type" value="Genomic_DNA"/>
</dbReference>
<evidence type="ECO:0000256" key="1">
    <source>
        <dbReference type="SAM" id="MobiDB-lite"/>
    </source>
</evidence>
<proteinExistence type="predicted"/>
<organism evidence="2 3">
    <name type="scientific">Digitaria exilis</name>
    <dbReference type="NCBI Taxonomy" id="1010633"/>
    <lineage>
        <taxon>Eukaryota</taxon>
        <taxon>Viridiplantae</taxon>
        <taxon>Streptophyta</taxon>
        <taxon>Embryophyta</taxon>
        <taxon>Tracheophyta</taxon>
        <taxon>Spermatophyta</taxon>
        <taxon>Magnoliopsida</taxon>
        <taxon>Liliopsida</taxon>
        <taxon>Poales</taxon>
        <taxon>Poaceae</taxon>
        <taxon>PACMAD clade</taxon>
        <taxon>Panicoideae</taxon>
        <taxon>Panicodae</taxon>
        <taxon>Paniceae</taxon>
        <taxon>Anthephorinae</taxon>
        <taxon>Digitaria</taxon>
    </lineage>
</organism>
<sequence>MANRGRTIGTARSSSPSPFLTATRKTPPNRAIETPPYTGAPHSKSTRCNPRWRLSDTTKRFAAATANGRPRRARRSTVDRTYSAVTATFASRTISTT</sequence>
<reference evidence="2" key="1">
    <citation type="submission" date="2020-07" db="EMBL/GenBank/DDBJ databases">
        <title>Genome sequence and genetic diversity analysis of an under-domesticated orphan crop, white fonio (Digitaria exilis).</title>
        <authorList>
            <person name="Bennetzen J.L."/>
            <person name="Chen S."/>
            <person name="Ma X."/>
            <person name="Wang X."/>
            <person name="Yssel A.E.J."/>
            <person name="Chaluvadi S.R."/>
            <person name="Johnson M."/>
            <person name="Gangashetty P."/>
            <person name="Hamidou F."/>
            <person name="Sanogo M.D."/>
            <person name="Zwaenepoel A."/>
            <person name="Wallace J."/>
            <person name="Van De Peer Y."/>
            <person name="Van Deynze A."/>
        </authorList>
    </citation>
    <scope>NUCLEOTIDE SEQUENCE</scope>
    <source>
        <tissue evidence="2">Leaves</tissue>
    </source>
</reference>
<protein>
    <submittedName>
        <fullName evidence="2">Uncharacterized protein</fullName>
    </submittedName>
</protein>
<accession>A0A835KH80</accession>
<feature type="compositionally biased region" description="Polar residues" evidence="1">
    <location>
        <begin position="10"/>
        <end position="26"/>
    </location>
</feature>
<dbReference type="AlphaFoldDB" id="A0A835KH80"/>
<name>A0A835KH80_9POAL</name>
<keyword evidence="3" id="KW-1185">Reference proteome</keyword>